<dbReference type="EMBL" id="CP096658">
    <property type="protein sequence ID" value="UPW00016.1"/>
    <property type="molecule type" value="Genomic_DNA"/>
</dbReference>
<gene>
    <name evidence="2" type="ORF">M0R88_16060</name>
</gene>
<reference evidence="2" key="1">
    <citation type="submission" date="2022-04" db="EMBL/GenBank/DDBJ databases">
        <title>Diverse halophilic archaea isolated from saline environments.</title>
        <authorList>
            <person name="Cui H.-L."/>
        </authorList>
    </citation>
    <scope>NUCLEOTIDE SEQUENCE</scope>
    <source>
        <strain evidence="2">XZYJT40</strain>
    </source>
</reference>
<organism evidence="2 3">
    <name type="scientific">Halorussus gelatinilyticus</name>
    <dbReference type="NCBI Taxonomy" id="2937524"/>
    <lineage>
        <taxon>Archaea</taxon>
        <taxon>Methanobacteriati</taxon>
        <taxon>Methanobacteriota</taxon>
        <taxon>Stenosarchaea group</taxon>
        <taxon>Halobacteria</taxon>
        <taxon>Halobacteriales</taxon>
        <taxon>Haladaptataceae</taxon>
        <taxon>Halorussus</taxon>
    </lineage>
</organism>
<dbReference type="KEGG" id="haxz:M0R88_16060"/>
<feature type="region of interest" description="Disordered" evidence="1">
    <location>
        <begin position="106"/>
        <end position="125"/>
    </location>
</feature>
<dbReference type="PROSITE" id="PS51318">
    <property type="entry name" value="TAT"/>
    <property type="match status" value="1"/>
</dbReference>
<dbReference type="InterPro" id="IPR006311">
    <property type="entry name" value="TAT_signal"/>
</dbReference>
<dbReference type="RefSeq" id="WP_248654433.1">
    <property type="nucleotide sequence ID" value="NZ_CP096658.1"/>
</dbReference>
<protein>
    <submittedName>
        <fullName evidence="2">Uncharacterized protein</fullName>
    </submittedName>
</protein>
<feature type="compositionally biased region" description="Polar residues" evidence="1">
    <location>
        <begin position="113"/>
        <end position="125"/>
    </location>
</feature>
<dbReference type="AlphaFoldDB" id="A0A8U0IH45"/>
<feature type="region of interest" description="Disordered" evidence="1">
    <location>
        <begin position="30"/>
        <end position="59"/>
    </location>
</feature>
<keyword evidence="3" id="KW-1185">Reference proteome</keyword>
<name>A0A8U0IH45_9EURY</name>
<sequence>MSDENKSTRRRLLRTVGIATAGLAATVPASAEKVATSDGPTVSPDFYDGQRVTDGNDDGYVSIYNQPDTDTFDQTYDGGVNPPYGNALGSAVEDPDSGVDFVEVDWDGGPTGWSPTNGVPPVNTY</sequence>
<evidence type="ECO:0000313" key="3">
    <source>
        <dbReference type="Proteomes" id="UP000830434"/>
    </source>
</evidence>
<proteinExistence type="predicted"/>
<dbReference type="Proteomes" id="UP000830434">
    <property type="component" value="Chromosome"/>
</dbReference>
<evidence type="ECO:0000256" key="1">
    <source>
        <dbReference type="SAM" id="MobiDB-lite"/>
    </source>
</evidence>
<dbReference type="GeneID" id="72191401"/>
<evidence type="ECO:0000313" key="2">
    <source>
        <dbReference type="EMBL" id="UPW00016.1"/>
    </source>
</evidence>
<accession>A0A8U0IH45</accession>